<dbReference type="EMBL" id="BIFQ01000001">
    <property type="protein sequence ID" value="GCE07687.1"/>
    <property type="molecule type" value="Genomic_DNA"/>
</dbReference>
<name>A0A401ZLD5_9CHLR</name>
<comment type="caution">
    <text evidence="1">The sequence shown here is derived from an EMBL/GenBank/DDBJ whole genome shotgun (WGS) entry which is preliminary data.</text>
</comment>
<organism evidence="1 2">
    <name type="scientific">Dictyobacter aurantiacus</name>
    <dbReference type="NCBI Taxonomy" id="1936993"/>
    <lineage>
        <taxon>Bacteria</taxon>
        <taxon>Bacillati</taxon>
        <taxon>Chloroflexota</taxon>
        <taxon>Ktedonobacteria</taxon>
        <taxon>Ktedonobacterales</taxon>
        <taxon>Dictyobacteraceae</taxon>
        <taxon>Dictyobacter</taxon>
    </lineage>
</organism>
<evidence type="ECO:0000313" key="2">
    <source>
        <dbReference type="Proteomes" id="UP000287224"/>
    </source>
</evidence>
<sequence length="67" mass="8000">MRLGHIEEIDRDQPVSDIRRIIRYSYDLFGKHFSICLQRFLRGDSDWSVGERELFASFTASRLQCVY</sequence>
<evidence type="ECO:0000313" key="1">
    <source>
        <dbReference type="EMBL" id="GCE07687.1"/>
    </source>
</evidence>
<dbReference type="AlphaFoldDB" id="A0A401ZLD5"/>
<dbReference type="Proteomes" id="UP000287224">
    <property type="component" value="Unassembled WGS sequence"/>
</dbReference>
<reference evidence="2" key="1">
    <citation type="submission" date="2018-12" db="EMBL/GenBank/DDBJ databases">
        <title>Tengunoibacter tsumagoiensis gen. nov., sp. nov., Dictyobacter kobayashii sp. nov., D. alpinus sp. nov., and D. joshuensis sp. nov. and description of Dictyobacteraceae fam. nov. within the order Ktedonobacterales isolated from Tengu-no-mugimeshi.</title>
        <authorList>
            <person name="Wang C.M."/>
            <person name="Zheng Y."/>
            <person name="Sakai Y."/>
            <person name="Toyoda A."/>
            <person name="Minakuchi Y."/>
            <person name="Abe K."/>
            <person name="Yokota A."/>
            <person name="Yabe S."/>
        </authorList>
    </citation>
    <scope>NUCLEOTIDE SEQUENCE [LARGE SCALE GENOMIC DNA]</scope>
    <source>
        <strain evidence="2">S-27</strain>
    </source>
</reference>
<keyword evidence="2" id="KW-1185">Reference proteome</keyword>
<protein>
    <submittedName>
        <fullName evidence="1">Uncharacterized protein</fullName>
    </submittedName>
</protein>
<accession>A0A401ZLD5</accession>
<gene>
    <name evidence="1" type="ORF">KDAU_50160</name>
</gene>
<proteinExistence type="predicted"/>